<dbReference type="AlphaFoldDB" id="A0A7Y4GQV3"/>
<feature type="transmembrane region" description="Helical" evidence="1">
    <location>
        <begin position="106"/>
        <end position="130"/>
    </location>
</feature>
<protein>
    <submittedName>
        <fullName evidence="2">Uncharacterized protein</fullName>
    </submittedName>
</protein>
<feature type="transmembrane region" description="Helical" evidence="1">
    <location>
        <begin position="6"/>
        <end position="25"/>
    </location>
</feature>
<evidence type="ECO:0000256" key="1">
    <source>
        <dbReference type="SAM" id="Phobius"/>
    </source>
</evidence>
<comment type="caution">
    <text evidence="2">The sequence shown here is derived from an EMBL/GenBank/DDBJ whole genome shotgun (WGS) entry which is preliminary data.</text>
</comment>
<feature type="transmembrane region" description="Helical" evidence="1">
    <location>
        <begin position="46"/>
        <end position="69"/>
    </location>
</feature>
<keyword evidence="3" id="KW-1185">Reference proteome</keyword>
<keyword evidence="1" id="KW-0472">Membrane</keyword>
<dbReference type="EMBL" id="JAAVLX010000003">
    <property type="protein sequence ID" value="NOJ40299.1"/>
    <property type="molecule type" value="Genomic_DNA"/>
</dbReference>
<accession>A0A7Y4GQV3</accession>
<dbReference type="RefSeq" id="WP_171579501.1">
    <property type="nucleotide sequence ID" value="NZ_JAAVLX010000003.1"/>
</dbReference>
<dbReference type="Proteomes" id="UP000544122">
    <property type="component" value="Unassembled WGS sequence"/>
</dbReference>
<feature type="transmembrane region" description="Helical" evidence="1">
    <location>
        <begin position="75"/>
        <end position="94"/>
    </location>
</feature>
<proteinExistence type="predicted"/>
<keyword evidence="1" id="KW-0812">Transmembrane</keyword>
<keyword evidence="1" id="KW-1133">Transmembrane helix</keyword>
<name>A0A7Y4GQV3_9BRAD</name>
<reference evidence="2 3" key="1">
    <citation type="submission" date="2020-03" db="EMBL/GenBank/DDBJ databases">
        <title>Bradyrhizobium diversity isolated from nodules of Indigofera sp.</title>
        <authorList>
            <person name="Klepa M."/>
            <person name="Helene L."/>
            <person name="Hungria M."/>
        </authorList>
    </citation>
    <scope>NUCLEOTIDE SEQUENCE [LARGE SCALE GENOMIC DNA]</scope>
    <source>
        <strain evidence="2 3">WSM 1791</strain>
    </source>
</reference>
<evidence type="ECO:0000313" key="2">
    <source>
        <dbReference type="EMBL" id="NOJ40299.1"/>
    </source>
</evidence>
<feature type="transmembrane region" description="Helical" evidence="1">
    <location>
        <begin position="150"/>
        <end position="174"/>
    </location>
</feature>
<gene>
    <name evidence="2" type="ORF">HCN58_11925</name>
</gene>
<evidence type="ECO:0000313" key="3">
    <source>
        <dbReference type="Proteomes" id="UP000544122"/>
    </source>
</evidence>
<sequence>MFMAISGVAAINAAGLASVLPTIAWRKNKERVMGPSELLSRQGRRLLQLGIALFLFTSFEGFAIPAFAVPNLGRSVYTLSGFTGVLFLAVGLMWPMLRCGTTAAKIAFWFLVYSALATIAGSVLAALWGAGGTIIPIAAQGARGSDFQEAVIQAVMYPAAPTGIVAFALILWGLRGKSASARTA</sequence>
<organism evidence="2 3">
    <name type="scientific">Bradyrhizobium australiense</name>
    <dbReference type="NCBI Taxonomy" id="2721161"/>
    <lineage>
        <taxon>Bacteria</taxon>
        <taxon>Pseudomonadati</taxon>
        <taxon>Pseudomonadota</taxon>
        <taxon>Alphaproteobacteria</taxon>
        <taxon>Hyphomicrobiales</taxon>
        <taxon>Nitrobacteraceae</taxon>
        <taxon>Bradyrhizobium</taxon>
    </lineage>
</organism>